<comment type="pathway">
    <text evidence="2 16">Purine metabolism; IMP biosynthesis via de novo pathway; N(2)-formyl-N(1)-(5-phospho-D-ribosyl)glycinamide from N(1)-(5-phospho-D-ribosyl)glycinamide (10-formyl THF route): step 1/1.</text>
</comment>
<dbReference type="CDD" id="cd02196">
    <property type="entry name" value="PurM"/>
    <property type="match status" value="1"/>
</dbReference>
<dbReference type="EC" id="6.3.4.13" evidence="16"/>
<dbReference type="InterPro" id="IPR016185">
    <property type="entry name" value="PreATP-grasp_dom_sf"/>
</dbReference>
<dbReference type="SUPFAM" id="SSF52440">
    <property type="entry name" value="PreATP-grasp domain"/>
    <property type="match status" value="1"/>
</dbReference>
<comment type="catalytic activity">
    <reaction evidence="16">
        <text>2-formamido-N(1)-(5-O-phospho-beta-D-ribosyl)acetamidine + ATP = 5-amino-1-(5-phospho-beta-D-ribosyl)imidazole + ADP + phosphate + H(+)</text>
        <dbReference type="Rhea" id="RHEA:23032"/>
        <dbReference type="ChEBI" id="CHEBI:15378"/>
        <dbReference type="ChEBI" id="CHEBI:30616"/>
        <dbReference type="ChEBI" id="CHEBI:43474"/>
        <dbReference type="ChEBI" id="CHEBI:137981"/>
        <dbReference type="ChEBI" id="CHEBI:147287"/>
        <dbReference type="ChEBI" id="CHEBI:456216"/>
        <dbReference type="EC" id="6.3.3.1"/>
    </reaction>
</comment>
<dbReference type="Gene3D" id="3.90.600.10">
    <property type="entry name" value="Phosphoribosylglycinamide synthetase, C-terminal domain"/>
    <property type="match status" value="1"/>
</dbReference>
<dbReference type="FunFam" id="3.30.1330.10:FF:000001">
    <property type="entry name" value="Phosphoribosylformylglycinamidine cyclo-ligase"/>
    <property type="match status" value="1"/>
</dbReference>
<comment type="pathway">
    <text evidence="1 16">Purine metabolism; IMP biosynthesis via de novo pathway; 5-amino-1-(5-phospho-D-ribosyl)imidazole from N(2)-formyl-N(1)-(5-phospho-D-ribosyl)glycinamide: step 2/2.</text>
</comment>
<evidence type="ECO:0000313" key="18">
    <source>
        <dbReference type="EnsemblMetazoa" id="XP_014242116.1"/>
    </source>
</evidence>
<keyword evidence="12 15" id="KW-0067">ATP-binding</keyword>
<evidence type="ECO:0000259" key="17">
    <source>
        <dbReference type="PROSITE" id="PS50975"/>
    </source>
</evidence>
<evidence type="ECO:0000256" key="6">
    <source>
        <dbReference type="ARBA" id="ARBA00008696"/>
    </source>
</evidence>
<comment type="catalytic activity">
    <reaction evidence="16">
        <text>5-phospho-beta-D-ribosylamine + glycine + ATP = N(1)-(5-phospho-beta-D-ribosyl)glycinamide + ADP + phosphate + H(+)</text>
        <dbReference type="Rhea" id="RHEA:17453"/>
        <dbReference type="ChEBI" id="CHEBI:15378"/>
        <dbReference type="ChEBI" id="CHEBI:30616"/>
        <dbReference type="ChEBI" id="CHEBI:43474"/>
        <dbReference type="ChEBI" id="CHEBI:57305"/>
        <dbReference type="ChEBI" id="CHEBI:58681"/>
        <dbReference type="ChEBI" id="CHEBI:143788"/>
        <dbReference type="ChEBI" id="CHEBI:456216"/>
        <dbReference type="EC" id="6.3.4.13"/>
    </reaction>
</comment>
<dbReference type="Gene3D" id="3.30.470.20">
    <property type="entry name" value="ATP-grasp fold, B domain"/>
    <property type="match status" value="1"/>
</dbReference>
<evidence type="ECO:0000256" key="10">
    <source>
        <dbReference type="ARBA" id="ARBA00022741"/>
    </source>
</evidence>
<dbReference type="Proteomes" id="UP000494040">
    <property type="component" value="Unassembled WGS sequence"/>
</dbReference>
<comment type="similarity">
    <text evidence="5 16">In the C-terminal section; belongs to the GART family.</text>
</comment>
<dbReference type="GO" id="GO:0004641">
    <property type="term" value="F:phosphoribosylformylglycinamidine cyclo-ligase activity"/>
    <property type="evidence" value="ECO:0007669"/>
    <property type="project" value="UniProtKB-EC"/>
</dbReference>
<sequence>MENVLVIGTGGRAHAICWKLAQCPEVKHIFSAPGSHGIALTDKVESVSVDTNNFKLLGEWAKTQNVKMVVVGPEVPLANGIADALTASGILCFGPKANAARIESDKEWAKKLMTRFDIPTAKFGSFTDAEKAKQFIKTANFKAHVVKASGLAAGKGVVVASNNEEACAAVDMMLKDQKFGDAGATVVIEELLEGEEVSVLAFTDGTTVRTMLPAQDHKRALDGDKGDNTGGMGAYCPCPLIDEDELNWVTKNVLQKTVDGMKKENTPFVGVLYAGLMLTKDGPKVLEFNCRFGDPETEVILPLLESNLYQVMKACCEGKLEQVQLKWKENISAAGAVMCSRGYPETSSKGDVITGLEVVNHLPSMTVFHCGTLKKGDKWVTNGGRVLINVSLAPSLITAAAKATQACSMIQFDGAHYRKDIAYKGIPRWILNQGQLSYKASGVDISAGDMLVNQIKPSAGSTTRSGVISTLGGFGAFFDTSLAGYKNHVLVSGTDGAGTKLKIAQACGMHKSIGIDLVAMCVNDILCHGAEPLFFLDYFACGKLEVGVAKDVVAGVAEGCKMSGCALVGGETAEMPGLYAEGEYDLAGFSVGAVEKGFDLPKTGEIKPGDVVLALPSSGPHSNGYSLVRKVLEKAGVDYKDKCPFSDKTIGEELLTPTRIYIAEVLPVLKEGIIKAVAHITGGGLVENVPRVLTEKLKIEVDAKRWTVPKVFPWLAALGGINQKEMLRTFNCGVGLVLVVNKEAKSKVMSKLPDCCEIGLVKARLPGEAQVDVKNFSEVFTPLMKPYIEKIVHKARKTKRIGVLISGTGTNLQSIIDNITAGNINGEIVVVVSNKEGVLGLERAKKAGIPTVVVPHGKYVARDDFEMEITRHLEASNVEVVVLAGFMRILTKCFVSRWRGKLINIHPALLPSFKGTNGWQQALDAGVRVSGCTVHFVEVEVDGGAIIAQEVVSVEVGESIDSLKQKISSAEKKALPRAVQLLCNDSCTLDLKTGKAIWV</sequence>
<feature type="domain" description="ATP-grasp" evidence="17">
    <location>
        <begin position="110"/>
        <end position="317"/>
    </location>
</feature>
<dbReference type="NCBIfam" id="TIGR00877">
    <property type="entry name" value="purD"/>
    <property type="match status" value="1"/>
</dbReference>
<dbReference type="InterPro" id="IPR001555">
    <property type="entry name" value="GART_AS"/>
</dbReference>
<dbReference type="Pfam" id="PF02843">
    <property type="entry name" value="GARS_C"/>
    <property type="match status" value="1"/>
</dbReference>
<dbReference type="GO" id="GO:0005524">
    <property type="term" value="F:ATP binding"/>
    <property type="evidence" value="ECO:0007669"/>
    <property type="project" value="UniProtKB-UniRule"/>
</dbReference>
<dbReference type="GO" id="GO:0004637">
    <property type="term" value="F:phosphoribosylamine-glycine ligase activity"/>
    <property type="evidence" value="ECO:0007669"/>
    <property type="project" value="UniProtKB-UniRule"/>
</dbReference>
<dbReference type="Gene3D" id="3.30.1490.20">
    <property type="entry name" value="ATP-grasp fold, A domain"/>
    <property type="match status" value="1"/>
</dbReference>
<dbReference type="GO" id="GO:0005829">
    <property type="term" value="C:cytosol"/>
    <property type="evidence" value="ECO:0007669"/>
    <property type="project" value="TreeGrafter"/>
</dbReference>
<evidence type="ECO:0000256" key="9">
    <source>
        <dbReference type="ARBA" id="ARBA00022723"/>
    </source>
</evidence>
<dbReference type="PROSITE" id="PS00373">
    <property type="entry name" value="GART"/>
    <property type="match status" value="1"/>
</dbReference>
<dbReference type="GO" id="GO:0006189">
    <property type="term" value="P:'de novo' IMP biosynthetic process"/>
    <property type="evidence" value="ECO:0007669"/>
    <property type="project" value="UniProtKB-UniRule"/>
</dbReference>
<dbReference type="InterPro" id="IPR011054">
    <property type="entry name" value="Rudment_hybrid_motif"/>
</dbReference>
<dbReference type="EnsemblMetazoa" id="XM_014386631.2">
    <property type="protein sequence ID" value="XP_014242117.1"/>
    <property type="gene ID" value="LOC106662492"/>
</dbReference>
<evidence type="ECO:0000256" key="8">
    <source>
        <dbReference type="ARBA" id="ARBA00022679"/>
    </source>
</evidence>
<dbReference type="InterPro" id="IPR004607">
    <property type="entry name" value="GART"/>
</dbReference>
<evidence type="ECO:0000313" key="19">
    <source>
        <dbReference type="Proteomes" id="UP000494040"/>
    </source>
</evidence>
<dbReference type="Gene3D" id="3.90.650.10">
    <property type="entry name" value="PurM-like C-terminal domain"/>
    <property type="match status" value="1"/>
</dbReference>
<keyword evidence="10 15" id="KW-0547">Nucleotide-binding</keyword>
<gene>
    <name evidence="18" type="primary">106662492</name>
</gene>
<dbReference type="FunFam" id="3.40.50.20:FF:000006">
    <property type="entry name" value="Phosphoribosylamine--glycine ligase, chloroplastic"/>
    <property type="match status" value="1"/>
</dbReference>
<dbReference type="Pfam" id="PF02844">
    <property type="entry name" value="GARS_N"/>
    <property type="match status" value="1"/>
</dbReference>
<evidence type="ECO:0000256" key="16">
    <source>
        <dbReference type="RuleBase" id="RU363089"/>
    </source>
</evidence>
<dbReference type="EnsemblMetazoa" id="XM_014386629.2">
    <property type="protein sequence ID" value="XP_014242115.1"/>
    <property type="gene ID" value="LOC106662492"/>
</dbReference>
<reference evidence="18" key="1">
    <citation type="submission" date="2022-01" db="UniProtKB">
        <authorList>
            <consortium name="EnsemblMetazoa"/>
        </authorList>
    </citation>
    <scope>IDENTIFICATION</scope>
</reference>
<dbReference type="GO" id="GO:0046872">
    <property type="term" value="F:metal ion binding"/>
    <property type="evidence" value="ECO:0007669"/>
    <property type="project" value="UniProtKB-KW"/>
</dbReference>
<dbReference type="InterPro" id="IPR016188">
    <property type="entry name" value="PurM-like_N"/>
</dbReference>
<dbReference type="PROSITE" id="PS00184">
    <property type="entry name" value="GARS"/>
    <property type="match status" value="1"/>
</dbReference>
<dbReference type="OMA" id="EVMQACC"/>
<keyword evidence="9 16" id="KW-0479">Metal-binding</keyword>
<accession>A0A8I6RBI7</accession>
<comment type="catalytic activity">
    <reaction evidence="16">
        <text>N(1)-(5-phospho-beta-D-ribosyl)glycinamide + (6R)-10-formyltetrahydrofolate = N(2)-formyl-N(1)-(5-phospho-beta-D-ribosyl)glycinamide + (6S)-5,6,7,8-tetrahydrofolate + H(+)</text>
        <dbReference type="Rhea" id="RHEA:15053"/>
        <dbReference type="ChEBI" id="CHEBI:15378"/>
        <dbReference type="ChEBI" id="CHEBI:57453"/>
        <dbReference type="ChEBI" id="CHEBI:143788"/>
        <dbReference type="ChEBI" id="CHEBI:147286"/>
        <dbReference type="ChEBI" id="CHEBI:195366"/>
        <dbReference type="EC" id="2.1.2.2"/>
    </reaction>
</comment>
<dbReference type="InterPro" id="IPR004733">
    <property type="entry name" value="PurM_cligase"/>
</dbReference>
<keyword evidence="7 16" id="KW-0436">Ligase</keyword>
<dbReference type="InterPro" id="IPR036477">
    <property type="entry name" value="Formyl_transf_N_sf"/>
</dbReference>
<name>A0A8I6RBI7_CIMLE</name>
<keyword evidence="13 16" id="KW-0464">Manganese</keyword>
<dbReference type="SUPFAM" id="SSF56059">
    <property type="entry name" value="Glutathione synthetase ATP-binding domain-like"/>
    <property type="match status" value="1"/>
</dbReference>
<dbReference type="Gene3D" id="3.40.50.20">
    <property type="match status" value="1"/>
</dbReference>
<dbReference type="InterPro" id="IPR020562">
    <property type="entry name" value="PRibGlycinamide_synth_N"/>
</dbReference>
<keyword evidence="11 16" id="KW-0658">Purine biosynthesis</keyword>
<keyword evidence="19" id="KW-1185">Reference proteome</keyword>
<dbReference type="InterPro" id="IPR020560">
    <property type="entry name" value="PRibGlycinamide_synth_C-dom"/>
</dbReference>
<dbReference type="InterPro" id="IPR036921">
    <property type="entry name" value="PurM-like_N_sf"/>
</dbReference>
<dbReference type="InterPro" id="IPR020561">
    <property type="entry name" value="PRibGlycinamid_synth_ATP-grasp"/>
</dbReference>
<evidence type="ECO:0000256" key="12">
    <source>
        <dbReference type="ARBA" id="ARBA00022840"/>
    </source>
</evidence>
<dbReference type="EC" id="2.1.2.2" evidence="16"/>
<comment type="similarity">
    <text evidence="4 16">In the N-terminal section; belongs to the GARS family.</text>
</comment>
<dbReference type="KEGG" id="clec:106662492"/>
<dbReference type="InterPro" id="IPR037123">
    <property type="entry name" value="PRibGlycinamide_synth_C_sf"/>
</dbReference>
<keyword evidence="14 16" id="KW-0511">Multifunctional enzyme</keyword>
<protein>
    <recommendedName>
        <fullName evidence="16">Trifunctional purine biosynthetic protein adenosine-3</fullName>
    </recommendedName>
    <domain>
        <recommendedName>
            <fullName evidence="16">Phosphoribosylamine--glycine ligase</fullName>
            <ecNumber evidence="16">6.3.4.13</ecNumber>
        </recommendedName>
        <alternativeName>
            <fullName evidence="16">Glycinamide ribonucleotide synthetase</fullName>
            <shortName evidence="16">GARS</shortName>
        </alternativeName>
        <alternativeName>
            <fullName evidence="16">Phosphoribosylglycinamide synthetase</fullName>
        </alternativeName>
    </domain>
    <domain>
        <recommendedName>
            <fullName evidence="16">Phosphoribosylformylglycinamidine cyclo-ligase</fullName>
            <ecNumber evidence="16">6.3.3.1</ecNumber>
        </recommendedName>
        <alternativeName>
            <fullName evidence="16">AIR synthase</fullName>
            <shortName evidence="16">AIRS</shortName>
        </alternativeName>
        <alternativeName>
            <fullName evidence="16">Phosphoribosyl-aminoimidazole synthetase</fullName>
        </alternativeName>
    </domain>
    <domain>
        <recommendedName>
            <fullName evidence="16">Phosphoribosylglycinamide formyltransferase</fullName>
            <ecNumber evidence="16">2.1.2.2</ecNumber>
        </recommendedName>
        <alternativeName>
            <fullName evidence="16">5'-phosphoribosylglycinamide transformylase</fullName>
        </alternativeName>
        <alternativeName>
            <fullName evidence="16">GAR transformylase</fullName>
            <shortName evidence="16">GART</shortName>
        </alternativeName>
    </domain>
</protein>
<dbReference type="PROSITE" id="PS50975">
    <property type="entry name" value="ATP_GRASP"/>
    <property type="match status" value="1"/>
</dbReference>
<dbReference type="SUPFAM" id="SSF56042">
    <property type="entry name" value="PurM C-terminal domain-like"/>
    <property type="match status" value="1"/>
</dbReference>
<dbReference type="Gene3D" id="3.30.1330.10">
    <property type="entry name" value="PurM-like, N-terminal domain"/>
    <property type="match status" value="1"/>
</dbReference>
<dbReference type="InterPro" id="IPR013815">
    <property type="entry name" value="ATP_grasp_subdomain_1"/>
</dbReference>
<dbReference type="AlphaFoldDB" id="A0A8I6RBI7"/>
<dbReference type="OrthoDB" id="2018833at2759"/>
<evidence type="ECO:0000256" key="2">
    <source>
        <dbReference type="ARBA" id="ARBA00005054"/>
    </source>
</evidence>
<dbReference type="EnsemblMetazoa" id="XM_014386630.2">
    <property type="protein sequence ID" value="XP_014242116.1"/>
    <property type="gene ID" value="LOC106662492"/>
</dbReference>
<dbReference type="Pfam" id="PF01071">
    <property type="entry name" value="GARS_A"/>
    <property type="match status" value="1"/>
</dbReference>
<dbReference type="NCBIfam" id="TIGR00639">
    <property type="entry name" value="PurN"/>
    <property type="match status" value="1"/>
</dbReference>
<comment type="similarity">
    <text evidence="6 16">In the central section; belongs to the AIR synthase family.</text>
</comment>
<dbReference type="Gene3D" id="3.40.50.170">
    <property type="entry name" value="Formyl transferase, N-terminal domain"/>
    <property type="match status" value="1"/>
</dbReference>
<evidence type="ECO:0000256" key="11">
    <source>
        <dbReference type="ARBA" id="ARBA00022755"/>
    </source>
</evidence>
<dbReference type="FunFam" id="3.90.650.10:FF:000019">
    <property type="entry name" value="Trifunctional purine biosynthetic protein adenosine-3"/>
    <property type="match status" value="1"/>
</dbReference>
<evidence type="ECO:0000256" key="13">
    <source>
        <dbReference type="ARBA" id="ARBA00023211"/>
    </source>
</evidence>
<dbReference type="UniPathway" id="UPA00074">
    <property type="reaction ID" value="UER00125"/>
</dbReference>
<dbReference type="PANTHER" id="PTHR10520">
    <property type="entry name" value="TRIFUNCTIONAL PURINE BIOSYNTHETIC PROTEIN ADENOSINE-3-RELATED"/>
    <property type="match status" value="1"/>
</dbReference>
<dbReference type="InterPro" id="IPR036676">
    <property type="entry name" value="PurM-like_C_sf"/>
</dbReference>
<dbReference type="PANTHER" id="PTHR10520:SF12">
    <property type="entry name" value="TRIFUNCTIONAL PURINE BIOSYNTHETIC PROTEIN ADENOSINE-3"/>
    <property type="match status" value="1"/>
</dbReference>
<dbReference type="HAMAP" id="MF_01930">
    <property type="entry name" value="PurN"/>
    <property type="match status" value="1"/>
</dbReference>
<dbReference type="SMART" id="SM01210">
    <property type="entry name" value="GARS_C"/>
    <property type="match status" value="1"/>
</dbReference>
<dbReference type="GO" id="GO:0046084">
    <property type="term" value="P:adenine biosynthetic process"/>
    <property type="evidence" value="ECO:0007669"/>
    <property type="project" value="TreeGrafter"/>
</dbReference>
<dbReference type="InterPro" id="IPR000115">
    <property type="entry name" value="PRibGlycinamide_synth"/>
</dbReference>
<dbReference type="SUPFAM" id="SSF51246">
    <property type="entry name" value="Rudiment single hybrid motif"/>
    <property type="match status" value="1"/>
</dbReference>
<comment type="pathway">
    <text evidence="3 16">Purine metabolism; IMP biosynthesis via de novo pathway; N(1)-(5-phospho-D-ribosyl)glycinamide from 5-phospho-alpha-D-ribose 1-diphosphate: step 2/2.</text>
</comment>
<dbReference type="InterPro" id="IPR002376">
    <property type="entry name" value="Formyl_transf_N"/>
</dbReference>
<evidence type="ECO:0000256" key="14">
    <source>
        <dbReference type="ARBA" id="ARBA00023268"/>
    </source>
</evidence>
<evidence type="ECO:0000256" key="1">
    <source>
        <dbReference type="ARBA" id="ARBA00004686"/>
    </source>
</evidence>
<dbReference type="HAMAP" id="MF_00138">
    <property type="entry name" value="GARS"/>
    <property type="match status" value="1"/>
</dbReference>
<dbReference type="FunFam" id="3.30.1490.20:FF:000006">
    <property type="entry name" value="phosphoribosylamine--glycine ligase, chloroplastic-like"/>
    <property type="match status" value="1"/>
</dbReference>
<dbReference type="InterPro" id="IPR011761">
    <property type="entry name" value="ATP-grasp"/>
</dbReference>
<dbReference type="GO" id="GO:0004644">
    <property type="term" value="F:phosphoribosylglycinamide formyltransferase activity"/>
    <property type="evidence" value="ECO:0007669"/>
    <property type="project" value="UniProtKB-EC"/>
</dbReference>
<evidence type="ECO:0000256" key="5">
    <source>
        <dbReference type="ARBA" id="ARBA00008630"/>
    </source>
</evidence>
<dbReference type="Pfam" id="PF00551">
    <property type="entry name" value="Formyl_trans_N"/>
    <property type="match status" value="1"/>
</dbReference>
<dbReference type="EC" id="6.3.3.1" evidence="16"/>
<dbReference type="FunFam" id="3.90.600.10:FF:000001">
    <property type="entry name" value="Trifunctional purine biosynthetic protein adenosine-3"/>
    <property type="match status" value="1"/>
</dbReference>
<dbReference type="SMART" id="SM01209">
    <property type="entry name" value="GARS_A"/>
    <property type="match status" value="1"/>
</dbReference>
<keyword evidence="8" id="KW-0808">Transferase</keyword>
<dbReference type="Pfam" id="PF02769">
    <property type="entry name" value="AIRS_C"/>
    <property type="match status" value="1"/>
</dbReference>
<dbReference type="InterPro" id="IPR010918">
    <property type="entry name" value="PurM-like_C_dom"/>
</dbReference>
<evidence type="ECO:0000256" key="4">
    <source>
        <dbReference type="ARBA" id="ARBA00007423"/>
    </source>
</evidence>
<organism evidence="18 19">
    <name type="scientific">Cimex lectularius</name>
    <name type="common">Bed bug</name>
    <name type="synonym">Acanthia lectularia</name>
    <dbReference type="NCBI Taxonomy" id="79782"/>
    <lineage>
        <taxon>Eukaryota</taxon>
        <taxon>Metazoa</taxon>
        <taxon>Ecdysozoa</taxon>
        <taxon>Arthropoda</taxon>
        <taxon>Hexapoda</taxon>
        <taxon>Insecta</taxon>
        <taxon>Pterygota</taxon>
        <taxon>Neoptera</taxon>
        <taxon>Paraneoptera</taxon>
        <taxon>Hemiptera</taxon>
        <taxon>Heteroptera</taxon>
        <taxon>Panheteroptera</taxon>
        <taxon>Cimicomorpha</taxon>
        <taxon>Cimicidae</taxon>
        <taxon>Cimex</taxon>
    </lineage>
</organism>
<dbReference type="Pfam" id="PF00586">
    <property type="entry name" value="AIRS"/>
    <property type="match status" value="1"/>
</dbReference>
<dbReference type="SUPFAM" id="SSF53328">
    <property type="entry name" value="Formyltransferase"/>
    <property type="match status" value="1"/>
</dbReference>
<dbReference type="SUPFAM" id="SSF55326">
    <property type="entry name" value="PurM N-terminal domain-like"/>
    <property type="match status" value="1"/>
</dbReference>
<dbReference type="InterPro" id="IPR020559">
    <property type="entry name" value="PRibGlycinamide_synth_CS"/>
</dbReference>
<dbReference type="FunFam" id="3.30.470.20:FF:000018">
    <property type="entry name" value="Trifunctional purine biosynthetic protein adenosine-3"/>
    <property type="match status" value="1"/>
</dbReference>
<dbReference type="NCBIfam" id="TIGR00878">
    <property type="entry name" value="purM"/>
    <property type="match status" value="1"/>
</dbReference>
<proteinExistence type="inferred from homology"/>
<evidence type="ECO:0000256" key="7">
    <source>
        <dbReference type="ARBA" id="ARBA00022598"/>
    </source>
</evidence>
<dbReference type="HAMAP" id="MF_00741">
    <property type="entry name" value="AIRS"/>
    <property type="match status" value="1"/>
</dbReference>
<dbReference type="CDD" id="cd08645">
    <property type="entry name" value="FMT_core_GART"/>
    <property type="match status" value="1"/>
</dbReference>
<evidence type="ECO:0000256" key="3">
    <source>
        <dbReference type="ARBA" id="ARBA00005174"/>
    </source>
</evidence>
<evidence type="ECO:0000256" key="15">
    <source>
        <dbReference type="PROSITE-ProRule" id="PRU00409"/>
    </source>
</evidence>